<feature type="binding site" evidence="8">
    <location>
        <position position="56"/>
    </location>
    <ligand>
        <name>Mg(2+)</name>
        <dbReference type="ChEBI" id="CHEBI:18420"/>
    </ligand>
</feature>
<comment type="subunit">
    <text evidence="8">Homodimer.</text>
</comment>
<evidence type="ECO:0000313" key="10">
    <source>
        <dbReference type="Proteomes" id="UP000290637"/>
    </source>
</evidence>
<dbReference type="InterPro" id="IPR027417">
    <property type="entry name" value="P-loop_NTPase"/>
</dbReference>
<evidence type="ECO:0000256" key="3">
    <source>
        <dbReference type="ARBA" id="ARBA00022723"/>
    </source>
</evidence>
<evidence type="ECO:0000256" key="7">
    <source>
        <dbReference type="ARBA" id="ARBA00022842"/>
    </source>
</evidence>
<evidence type="ECO:0000256" key="8">
    <source>
        <dbReference type="HAMAP-Rule" id="MF_00336"/>
    </source>
</evidence>
<feature type="binding site" evidence="8">
    <location>
        <begin position="52"/>
        <end position="57"/>
    </location>
    <ligand>
        <name>ATP</name>
        <dbReference type="ChEBI" id="CHEBI:30616"/>
    </ligand>
</feature>
<feature type="binding site" evidence="8">
    <location>
        <position position="94"/>
    </location>
    <ligand>
        <name>Mg(2+)</name>
        <dbReference type="ChEBI" id="CHEBI:18420"/>
    </ligand>
</feature>
<comment type="subcellular location">
    <subcellularLocation>
        <location evidence="8">Cytoplasm</location>
    </subcellularLocation>
</comment>
<dbReference type="Gene3D" id="3.40.50.300">
    <property type="entry name" value="P-loop containing nucleotide triphosphate hydrolases"/>
    <property type="match status" value="1"/>
</dbReference>
<protein>
    <recommendedName>
        <fullName evidence="8">ATP-dependent dethiobiotin synthetase BioD</fullName>
        <ecNumber evidence="8">6.3.3.3</ecNumber>
    </recommendedName>
    <alternativeName>
        <fullName evidence="8">DTB synthetase</fullName>
        <shortName evidence="8">DTBS</shortName>
    </alternativeName>
    <alternativeName>
        <fullName evidence="8">Dethiobiotin synthase</fullName>
    </alternativeName>
</protein>
<comment type="caution">
    <text evidence="8">Lacks conserved residue(s) required for the propagation of feature annotation.</text>
</comment>
<evidence type="ECO:0000256" key="5">
    <source>
        <dbReference type="ARBA" id="ARBA00022756"/>
    </source>
</evidence>
<keyword evidence="4 8" id="KW-0547">Nucleotide-binding</keyword>
<dbReference type="InterPro" id="IPR004472">
    <property type="entry name" value="DTB_synth_BioD"/>
</dbReference>
<dbReference type="GO" id="GO:0042803">
    <property type="term" value="F:protein homodimerization activity"/>
    <property type="evidence" value="ECO:0007669"/>
    <property type="project" value="UniProtKB-ARBA"/>
</dbReference>
<comment type="pathway">
    <text evidence="8">Cofactor biosynthesis; biotin biosynthesis; biotin from 7,8-diaminononanoate: step 1/2.</text>
</comment>
<dbReference type="UniPathway" id="UPA00078">
    <property type="reaction ID" value="UER00161"/>
</dbReference>
<gene>
    <name evidence="8 9" type="primary">bioD</name>
    <name evidence="9" type="ORF">EWM63_13600</name>
</gene>
<dbReference type="KEGG" id="plue:EWM63_13600"/>
<dbReference type="AlphaFoldDB" id="A0A4P6KYP0"/>
<feature type="binding site" evidence="8">
    <location>
        <position position="94"/>
    </location>
    <ligand>
        <name>ATP</name>
        <dbReference type="ChEBI" id="CHEBI:30616"/>
    </ligand>
</feature>
<dbReference type="Pfam" id="PF13500">
    <property type="entry name" value="AAA_26"/>
    <property type="match status" value="1"/>
</dbReference>
<dbReference type="GO" id="GO:0004141">
    <property type="term" value="F:dethiobiotin synthase activity"/>
    <property type="evidence" value="ECO:0007669"/>
    <property type="project" value="UniProtKB-UniRule"/>
</dbReference>
<dbReference type="PANTHER" id="PTHR43210:SF5">
    <property type="entry name" value="DETHIOBIOTIN SYNTHETASE"/>
    <property type="match status" value="1"/>
</dbReference>
<feature type="binding site" evidence="8">
    <location>
        <position position="155"/>
    </location>
    <ligand>
        <name>Mg(2+)</name>
        <dbReference type="ChEBI" id="CHEBI:18420"/>
    </ligand>
</feature>
<dbReference type="GO" id="GO:0000287">
    <property type="term" value="F:magnesium ion binding"/>
    <property type="evidence" value="ECO:0007669"/>
    <property type="project" value="UniProtKB-UniRule"/>
</dbReference>
<evidence type="ECO:0000256" key="6">
    <source>
        <dbReference type="ARBA" id="ARBA00022840"/>
    </source>
</evidence>
<dbReference type="FunFam" id="3.40.50.300:FF:000292">
    <property type="entry name" value="ATP-dependent dethiobiotin synthetase BioD"/>
    <property type="match status" value="1"/>
</dbReference>
<name>A0A4P6KYP0_9BURK</name>
<organism evidence="9 10">
    <name type="scientific">Pseudoduganella lutea</name>
    <dbReference type="NCBI Taxonomy" id="321985"/>
    <lineage>
        <taxon>Bacteria</taxon>
        <taxon>Pseudomonadati</taxon>
        <taxon>Pseudomonadota</taxon>
        <taxon>Betaproteobacteria</taxon>
        <taxon>Burkholderiales</taxon>
        <taxon>Oxalobacteraceae</taxon>
        <taxon>Telluria group</taxon>
        <taxon>Pseudoduganella</taxon>
    </lineage>
</organism>
<dbReference type="SUPFAM" id="SSF52540">
    <property type="entry name" value="P-loop containing nucleoside triphosphate hydrolases"/>
    <property type="match status" value="1"/>
</dbReference>
<feature type="binding site" evidence="8">
    <location>
        <begin position="244"/>
        <end position="246"/>
    </location>
    <ligand>
        <name>ATP</name>
        <dbReference type="ChEBI" id="CHEBI:30616"/>
    </ligand>
</feature>
<dbReference type="OrthoDB" id="9802097at2"/>
<dbReference type="PANTHER" id="PTHR43210">
    <property type="entry name" value="DETHIOBIOTIN SYNTHETASE"/>
    <property type="match status" value="1"/>
</dbReference>
<keyword evidence="2 8" id="KW-0436">Ligase</keyword>
<dbReference type="EMBL" id="CP035913">
    <property type="protein sequence ID" value="QBE63895.1"/>
    <property type="molecule type" value="Genomic_DNA"/>
</dbReference>
<dbReference type="HAMAP" id="MF_00336">
    <property type="entry name" value="BioD"/>
    <property type="match status" value="1"/>
</dbReference>
<dbReference type="EC" id="6.3.3.3" evidence="8"/>
<evidence type="ECO:0000256" key="1">
    <source>
        <dbReference type="ARBA" id="ARBA00022490"/>
    </source>
</evidence>
<keyword evidence="6 8" id="KW-0067">ATP-binding</keyword>
<reference evidence="9 10" key="1">
    <citation type="submission" date="2019-02" db="EMBL/GenBank/DDBJ databases">
        <title>Draft Genome Sequences of Six Type Strains of the Genus Massilia.</title>
        <authorList>
            <person name="Miess H."/>
            <person name="Frediansyhah A."/>
            <person name="Gross H."/>
        </authorList>
    </citation>
    <scope>NUCLEOTIDE SEQUENCE [LARGE SCALE GENOMIC DNA]</scope>
    <source>
        <strain evidence="9 10">DSM 17473</strain>
    </source>
</reference>
<keyword evidence="1 8" id="KW-0963">Cytoplasm</keyword>
<keyword evidence="5 8" id="KW-0093">Biotin biosynthesis</keyword>
<evidence type="ECO:0000313" key="9">
    <source>
        <dbReference type="EMBL" id="QBE63895.1"/>
    </source>
</evidence>
<dbReference type="GO" id="GO:0009102">
    <property type="term" value="P:biotin biosynthetic process"/>
    <property type="evidence" value="ECO:0007669"/>
    <property type="project" value="UniProtKB-UniRule"/>
</dbReference>
<proteinExistence type="inferred from homology"/>
<accession>A0A4P6KYP0</accession>
<evidence type="ECO:0000256" key="4">
    <source>
        <dbReference type="ARBA" id="ARBA00022741"/>
    </source>
</evidence>
<dbReference type="Proteomes" id="UP000290637">
    <property type="component" value="Chromosome"/>
</dbReference>
<dbReference type="CDD" id="cd03109">
    <property type="entry name" value="DTBS"/>
    <property type="match status" value="1"/>
</dbReference>
<feature type="active site" evidence="8">
    <location>
        <position position="77"/>
    </location>
</feature>
<comment type="cofactor">
    <cofactor evidence="8">
        <name>Mg(2+)</name>
        <dbReference type="ChEBI" id="CHEBI:18420"/>
    </cofactor>
</comment>
<comment type="similarity">
    <text evidence="8">Belongs to the dethiobiotin synthetase family.</text>
</comment>
<keyword evidence="3 8" id="KW-0479">Metal-binding</keyword>
<dbReference type="RefSeq" id="WP_130187016.1">
    <property type="nucleotide sequence ID" value="NZ_CP035913.1"/>
</dbReference>
<keyword evidence="7 8" id="KW-0460">Magnesium</keyword>
<sequence length="273" mass="28355">MALEDPVIVPVVEAPAAITEEPEDLEPAPTAAPVPGGMRPRFSCFVTGTDTEIGKTLISSAMLHALVCQGVKACGMKPVAAGAVLRDGTLHNDDCDQLEAAGNVHLLQSITTPFLLKEPAAPHIAAALEGIVIDPVPILAAYVEIAAASDASVVEGVGGFRVPLTDTYDTADLAQQLGLPVVLVVGMRLGCINHALLTVEAIAARGLKLVGWVANALEPEMAFADENIEALADRIPAPLLGRVPRLADASAAAAAEYLDFTGLPNWPARRNTK</sequence>
<dbReference type="GO" id="GO:0005524">
    <property type="term" value="F:ATP binding"/>
    <property type="evidence" value="ECO:0007669"/>
    <property type="project" value="UniProtKB-UniRule"/>
</dbReference>
<keyword evidence="10" id="KW-1185">Reference proteome</keyword>
<evidence type="ECO:0000256" key="2">
    <source>
        <dbReference type="ARBA" id="ARBA00022598"/>
    </source>
</evidence>
<dbReference type="NCBIfam" id="TIGR00347">
    <property type="entry name" value="bioD"/>
    <property type="match status" value="1"/>
</dbReference>
<comment type="catalytic activity">
    <reaction evidence="8">
        <text>(7R,8S)-7,8-diammoniononanoate + CO2 + ATP = (4R,5S)-dethiobiotin + ADP + phosphate + 3 H(+)</text>
        <dbReference type="Rhea" id="RHEA:15805"/>
        <dbReference type="ChEBI" id="CHEBI:15378"/>
        <dbReference type="ChEBI" id="CHEBI:16526"/>
        <dbReference type="ChEBI" id="CHEBI:30616"/>
        <dbReference type="ChEBI" id="CHEBI:43474"/>
        <dbReference type="ChEBI" id="CHEBI:149469"/>
        <dbReference type="ChEBI" id="CHEBI:149473"/>
        <dbReference type="ChEBI" id="CHEBI:456216"/>
        <dbReference type="EC" id="6.3.3.3"/>
    </reaction>
</comment>
<dbReference type="GO" id="GO:0005829">
    <property type="term" value="C:cytosol"/>
    <property type="evidence" value="ECO:0007669"/>
    <property type="project" value="TreeGrafter"/>
</dbReference>
<feature type="binding site" evidence="8">
    <location>
        <begin position="155"/>
        <end position="158"/>
    </location>
    <ligand>
        <name>ATP</name>
        <dbReference type="ChEBI" id="CHEBI:30616"/>
    </ligand>
</feature>
<comment type="function">
    <text evidence="8">Catalyzes a mechanistically unusual reaction, the ATP-dependent insertion of CO2 between the N7 and N8 nitrogen atoms of 7,8-diaminopelargonic acid (DAPA, also called 7,8-diammoniononanoate) to form a ureido ring.</text>
</comment>